<dbReference type="EMBL" id="WHWC01000002">
    <property type="protein sequence ID" value="KAG8388547.1"/>
    <property type="molecule type" value="Genomic_DNA"/>
</dbReference>
<dbReference type="Proteomes" id="UP000826271">
    <property type="component" value="Unassembled WGS sequence"/>
</dbReference>
<evidence type="ECO:0000313" key="2">
    <source>
        <dbReference type="EMBL" id="KAG8388547.1"/>
    </source>
</evidence>
<dbReference type="CDD" id="cd06410">
    <property type="entry name" value="PB1_UP2"/>
    <property type="match status" value="1"/>
</dbReference>
<evidence type="ECO:0000313" key="3">
    <source>
        <dbReference type="Proteomes" id="UP000826271"/>
    </source>
</evidence>
<keyword evidence="3" id="KW-1185">Reference proteome</keyword>
<dbReference type="SMART" id="SM00666">
    <property type="entry name" value="PB1"/>
    <property type="match status" value="1"/>
</dbReference>
<protein>
    <recommendedName>
        <fullName evidence="1">PB1 domain-containing protein</fullName>
    </recommendedName>
</protein>
<name>A0AAV6Y8K4_9LAMI</name>
<dbReference type="AlphaFoldDB" id="A0AAV6Y8K4"/>
<comment type="caution">
    <text evidence="2">The sequence shown here is derived from an EMBL/GenBank/DDBJ whole genome shotgun (WGS) entry which is preliminary data.</text>
</comment>
<organism evidence="2 3">
    <name type="scientific">Buddleja alternifolia</name>
    <dbReference type="NCBI Taxonomy" id="168488"/>
    <lineage>
        <taxon>Eukaryota</taxon>
        <taxon>Viridiplantae</taxon>
        <taxon>Streptophyta</taxon>
        <taxon>Embryophyta</taxon>
        <taxon>Tracheophyta</taxon>
        <taxon>Spermatophyta</taxon>
        <taxon>Magnoliopsida</taxon>
        <taxon>eudicotyledons</taxon>
        <taxon>Gunneridae</taxon>
        <taxon>Pentapetalae</taxon>
        <taxon>asterids</taxon>
        <taxon>lamiids</taxon>
        <taxon>Lamiales</taxon>
        <taxon>Scrophulariaceae</taxon>
        <taxon>Buddlejeae</taxon>
        <taxon>Buddleja</taxon>
    </lineage>
</organism>
<dbReference type="InterPro" id="IPR053198">
    <property type="entry name" value="Gynoecium_Dev_Regulator"/>
</dbReference>
<accession>A0AAV6Y8K4</accession>
<dbReference type="Gene3D" id="3.10.20.90">
    <property type="entry name" value="Phosphatidylinositol 3-kinase Catalytic Subunit, Chain A, domain 1"/>
    <property type="match status" value="1"/>
</dbReference>
<sequence length="209" mass="23607">MTRNLNSSANCTKSTIKFLYSYGGKIIPYPTDGKLSYVSGYTRVLTIDRSVTYSELMVKFRESCGCSMVLKCKLPTDDLDLLISIKSDEELRSVIEEYDRVSLETKIVVVLYPIKSAAKKVSRLPSQKVLRLPSPVSCFGFPAVPRPEQRRVRAAAVCNGGAPPTQRCCSPAVQYHVIARKYQNCGRRNVPGQFCQLPQRDYYTRCHRH</sequence>
<dbReference type="PANTHER" id="PTHR31066">
    <property type="entry name" value="OS05G0427100 PROTEIN-RELATED"/>
    <property type="match status" value="1"/>
</dbReference>
<dbReference type="InterPro" id="IPR000270">
    <property type="entry name" value="PB1_dom"/>
</dbReference>
<dbReference type="PANTHER" id="PTHR31066:SF74">
    <property type="entry name" value="PB1 DOMAIN-CONTAINING PROTEIN"/>
    <property type="match status" value="1"/>
</dbReference>
<feature type="domain" description="PB1" evidence="1">
    <location>
        <begin position="30"/>
        <end position="114"/>
    </location>
</feature>
<reference evidence="2" key="1">
    <citation type="submission" date="2019-10" db="EMBL/GenBank/DDBJ databases">
        <authorList>
            <person name="Zhang R."/>
            <person name="Pan Y."/>
            <person name="Wang J."/>
            <person name="Ma R."/>
            <person name="Yu S."/>
        </authorList>
    </citation>
    <scope>NUCLEOTIDE SEQUENCE</scope>
    <source>
        <strain evidence="2">LA-IB0</strain>
        <tissue evidence="2">Leaf</tissue>
    </source>
</reference>
<dbReference type="SUPFAM" id="SSF54277">
    <property type="entry name" value="CAD &amp; PB1 domains"/>
    <property type="match status" value="1"/>
</dbReference>
<gene>
    <name evidence="2" type="ORF">BUALT_Bualt02G0136800</name>
</gene>
<dbReference type="Pfam" id="PF00564">
    <property type="entry name" value="PB1"/>
    <property type="match status" value="1"/>
</dbReference>
<evidence type="ECO:0000259" key="1">
    <source>
        <dbReference type="SMART" id="SM00666"/>
    </source>
</evidence>
<proteinExistence type="predicted"/>